<dbReference type="GO" id="GO:0005789">
    <property type="term" value="C:endoplasmic reticulum membrane"/>
    <property type="evidence" value="ECO:0007669"/>
    <property type="project" value="UniProtKB-SubCell"/>
</dbReference>
<dbReference type="EMBL" id="OX459119">
    <property type="protein sequence ID" value="CAI9095329.1"/>
    <property type="molecule type" value="Genomic_DNA"/>
</dbReference>
<evidence type="ECO:0000256" key="2">
    <source>
        <dbReference type="ARBA" id="ARBA00022692"/>
    </source>
</evidence>
<evidence type="ECO:0000256" key="3">
    <source>
        <dbReference type="ARBA" id="ARBA00022824"/>
    </source>
</evidence>
<gene>
    <name evidence="7" type="ORF">OLC1_LOCUS6332</name>
</gene>
<keyword evidence="4 6" id="KW-1133">Transmembrane helix</keyword>
<proteinExistence type="predicted"/>
<evidence type="ECO:0000256" key="4">
    <source>
        <dbReference type="ARBA" id="ARBA00022989"/>
    </source>
</evidence>
<dbReference type="InterPro" id="IPR021013">
    <property type="entry name" value="ATPase_Vma12"/>
</dbReference>
<protein>
    <submittedName>
        <fullName evidence="7">OLC1v1031258C1</fullName>
    </submittedName>
</protein>
<name>A0AAV1CHZ4_OLDCO</name>
<accession>A0AAV1CHZ4</accession>
<keyword evidence="2 6" id="KW-0812">Transmembrane</keyword>
<evidence type="ECO:0000313" key="8">
    <source>
        <dbReference type="Proteomes" id="UP001161247"/>
    </source>
</evidence>
<evidence type="ECO:0000256" key="1">
    <source>
        <dbReference type="ARBA" id="ARBA00004477"/>
    </source>
</evidence>
<dbReference type="GO" id="GO:0070072">
    <property type="term" value="P:vacuolar proton-transporting V-type ATPase complex assembly"/>
    <property type="evidence" value="ECO:0007669"/>
    <property type="project" value="InterPro"/>
</dbReference>
<dbReference type="PANTHER" id="PTHR31394:SF1">
    <property type="entry name" value="TRANSMEMBRANE PROTEIN 199"/>
    <property type="match status" value="1"/>
</dbReference>
<reference evidence="7" key="1">
    <citation type="submission" date="2023-03" db="EMBL/GenBank/DDBJ databases">
        <authorList>
            <person name="Julca I."/>
        </authorList>
    </citation>
    <scope>NUCLEOTIDE SEQUENCE</scope>
</reference>
<feature type="transmembrane region" description="Helical" evidence="6">
    <location>
        <begin position="193"/>
        <end position="213"/>
    </location>
</feature>
<organism evidence="7 8">
    <name type="scientific">Oldenlandia corymbosa var. corymbosa</name>
    <dbReference type="NCBI Taxonomy" id="529605"/>
    <lineage>
        <taxon>Eukaryota</taxon>
        <taxon>Viridiplantae</taxon>
        <taxon>Streptophyta</taxon>
        <taxon>Embryophyta</taxon>
        <taxon>Tracheophyta</taxon>
        <taxon>Spermatophyta</taxon>
        <taxon>Magnoliopsida</taxon>
        <taxon>eudicotyledons</taxon>
        <taxon>Gunneridae</taxon>
        <taxon>Pentapetalae</taxon>
        <taxon>asterids</taxon>
        <taxon>lamiids</taxon>
        <taxon>Gentianales</taxon>
        <taxon>Rubiaceae</taxon>
        <taxon>Rubioideae</taxon>
        <taxon>Spermacoceae</taxon>
        <taxon>Hedyotis-Oldenlandia complex</taxon>
        <taxon>Oldenlandia</taxon>
    </lineage>
</organism>
<keyword evidence="3" id="KW-0256">Endoplasmic reticulum</keyword>
<evidence type="ECO:0000313" key="7">
    <source>
        <dbReference type="EMBL" id="CAI9095329.1"/>
    </source>
</evidence>
<evidence type="ECO:0000256" key="6">
    <source>
        <dbReference type="SAM" id="Phobius"/>
    </source>
</evidence>
<dbReference type="AlphaFoldDB" id="A0AAV1CHZ4"/>
<comment type="subcellular location">
    <subcellularLocation>
        <location evidence="1">Endoplasmic reticulum membrane</location>
        <topology evidence="1">Multi-pass membrane protein</topology>
    </subcellularLocation>
</comment>
<keyword evidence="8" id="KW-1185">Reference proteome</keyword>
<evidence type="ECO:0000256" key="5">
    <source>
        <dbReference type="ARBA" id="ARBA00023136"/>
    </source>
</evidence>
<sequence>MNNETEEFPDRNDQMHECMSKSKDISSYTNVSPVTLGMDKVGSSALAISTTDAIRSFLTALSVNLDLSKDVRDLASSLSQHPSVSYKSLKSIWIQSDRKTRPDLLNLLTRSNFHFTSPVPREKVEETVGSGREERYAELVKDITPKKSMEDPFSSYKDQLGFGLHVVVTMFTGYLVGYAAFRALFSHNVAMSAAGGILGLVVGMLVETLLFIIRFSSLDQQPKSFASKTKKDQ</sequence>
<dbReference type="Proteomes" id="UP001161247">
    <property type="component" value="Chromosome 2"/>
</dbReference>
<keyword evidence="5 6" id="KW-0472">Membrane</keyword>
<feature type="transmembrane region" description="Helical" evidence="6">
    <location>
        <begin position="162"/>
        <end position="181"/>
    </location>
</feature>
<dbReference type="PANTHER" id="PTHR31394">
    <property type="entry name" value="TRANSMEMBRANE PROTEIN 199"/>
    <property type="match status" value="1"/>
</dbReference>